<sequence>MDRFLGFDVAGVTAGKRAMERKKYPIRAEDYQLFEVVGQGVSASVYRALCAPLDEVVAIKIVDFERNNSDLSNIYREAQTMILIDHPNVLKAHCSFVNDHTLWVVMPYMEGGSCLHIMKSVFPNGFEEPMIATVLREVLKGLEYLHNHGHIHRDVKSEYKRGISAWNFDVEDLKAQASLVSMSPSVPFYELIAYYILAISGADDVDDKSKHPLVQRKGRFKVMSDNIDLDKIS</sequence>
<dbReference type="GO" id="GO:0005524">
    <property type="term" value="F:ATP binding"/>
    <property type="evidence" value="ECO:0007669"/>
    <property type="project" value="UniProtKB-UniRule"/>
</dbReference>
<dbReference type="GO" id="GO:0043539">
    <property type="term" value="F:protein serine/threonine kinase activator activity"/>
    <property type="evidence" value="ECO:0007669"/>
    <property type="project" value="InterPro"/>
</dbReference>
<dbReference type="SUPFAM" id="SSF56112">
    <property type="entry name" value="Protein kinase-like (PK-like)"/>
    <property type="match status" value="1"/>
</dbReference>
<dbReference type="Pfam" id="PF00069">
    <property type="entry name" value="Pkinase"/>
    <property type="match status" value="1"/>
</dbReference>
<evidence type="ECO:0000256" key="1">
    <source>
        <dbReference type="ARBA" id="ARBA00008874"/>
    </source>
</evidence>
<keyword evidence="2" id="KW-0067">ATP-binding</keyword>
<dbReference type="AlphaFoldDB" id="A0A426YJP7"/>
<comment type="similarity">
    <text evidence="1">Belongs to the protein kinase superfamily. STE Ser/Thr protein kinase family. STE20 subfamily.</text>
</comment>
<name>A0A426YJP7_ENSVE</name>
<organism evidence="4 5">
    <name type="scientific">Ensete ventricosum</name>
    <name type="common">Abyssinian banana</name>
    <name type="synonym">Musa ensete</name>
    <dbReference type="NCBI Taxonomy" id="4639"/>
    <lineage>
        <taxon>Eukaryota</taxon>
        <taxon>Viridiplantae</taxon>
        <taxon>Streptophyta</taxon>
        <taxon>Embryophyta</taxon>
        <taxon>Tracheophyta</taxon>
        <taxon>Spermatophyta</taxon>
        <taxon>Magnoliopsida</taxon>
        <taxon>Liliopsida</taxon>
        <taxon>Zingiberales</taxon>
        <taxon>Musaceae</taxon>
        <taxon>Ensete</taxon>
    </lineage>
</organism>
<evidence type="ECO:0000256" key="2">
    <source>
        <dbReference type="PROSITE-ProRule" id="PRU10141"/>
    </source>
</evidence>
<dbReference type="InterPro" id="IPR011009">
    <property type="entry name" value="Kinase-like_dom_sf"/>
</dbReference>
<reference evidence="4 5" key="1">
    <citation type="journal article" date="2014" name="Agronomy (Basel)">
        <title>A Draft Genome Sequence for Ensete ventricosum, the Drought-Tolerant Tree Against Hunger.</title>
        <authorList>
            <person name="Harrison J."/>
            <person name="Moore K.A."/>
            <person name="Paszkiewicz K."/>
            <person name="Jones T."/>
            <person name="Grant M."/>
            <person name="Ambacheew D."/>
            <person name="Muzemil S."/>
            <person name="Studholme D.J."/>
        </authorList>
    </citation>
    <scope>NUCLEOTIDE SEQUENCE [LARGE SCALE GENOMIC DNA]</scope>
</reference>
<dbReference type="PROSITE" id="PS00107">
    <property type="entry name" value="PROTEIN_KINASE_ATP"/>
    <property type="match status" value="1"/>
</dbReference>
<dbReference type="InterPro" id="IPR000719">
    <property type="entry name" value="Prot_kinase_dom"/>
</dbReference>
<gene>
    <name evidence="4" type="ORF">B296_00046723</name>
</gene>
<feature type="domain" description="Protein kinase" evidence="3">
    <location>
        <begin position="31"/>
        <end position="233"/>
    </location>
</feature>
<dbReference type="InterPro" id="IPR017441">
    <property type="entry name" value="Protein_kinase_ATP_BS"/>
</dbReference>
<evidence type="ECO:0000313" key="4">
    <source>
        <dbReference type="EMBL" id="RRT51965.1"/>
    </source>
</evidence>
<dbReference type="FunFam" id="3.30.200.20:FF:000099">
    <property type="entry name" value="Serine/threonine-protein kinase BLUS1"/>
    <property type="match status" value="1"/>
</dbReference>
<evidence type="ECO:0000259" key="3">
    <source>
        <dbReference type="PROSITE" id="PS50011"/>
    </source>
</evidence>
<proteinExistence type="inferred from homology"/>
<protein>
    <recommendedName>
        <fullName evidence="3">Protein kinase domain-containing protein</fullName>
    </recommendedName>
</protein>
<dbReference type="Gene3D" id="3.30.200.20">
    <property type="entry name" value="Phosphorylase Kinase, domain 1"/>
    <property type="match status" value="1"/>
</dbReference>
<dbReference type="PROSITE" id="PS50011">
    <property type="entry name" value="PROTEIN_KINASE_DOM"/>
    <property type="match status" value="1"/>
</dbReference>
<dbReference type="PANTHER" id="PTHR48014">
    <property type="entry name" value="SERINE/THREONINE-PROTEIN KINASE FRAY2"/>
    <property type="match status" value="1"/>
</dbReference>
<comment type="caution">
    <text evidence="4">The sequence shown here is derived from an EMBL/GenBank/DDBJ whole genome shotgun (WGS) entry which is preliminary data.</text>
</comment>
<dbReference type="Proteomes" id="UP000287651">
    <property type="component" value="Unassembled WGS sequence"/>
</dbReference>
<evidence type="ECO:0000313" key="5">
    <source>
        <dbReference type="Proteomes" id="UP000287651"/>
    </source>
</evidence>
<dbReference type="EMBL" id="AMZH03011938">
    <property type="protein sequence ID" value="RRT51965.1"/>
    <property type="molecule type" value="Genomic_DNA"/>
</dbReference>
<keyword evidence="2" id="KW-0547">Nucleotide-binding</keyword>
<dbReference type="PANTHER" id="PTHR48014:SF24">
    <property type="entry name" value="PROTEIN KINASE SUPERFAMILY PROTEIN"/>
    <property type="match status" value="1"/>
</dbReference>
<dbReference type="Gene3D" id="1.10.510.10">
    <property type="entry name" value="Transferase(Phosphotransferase) domain 1"/>
    <property type="match status" value="1"/>
</dbReference>
<accession>A0A426YJP7</accession>
<dbReference type="GO" id="GO:0004672">
    <property type="term" value="F:protein kinase activity"/>
    <property type="evidence" value="ECO:0007669"/>
    <property type="project" value="InterPro"/>
</dbReference>
<dbReference type="InterPro" id="IPR047173">
    <property type="entry name" value="STRAD_A/B-like"/>
</dbReference>
<feature type="binding site" evidence="2">
    <location>
        <position position="60"/>
    </location>
    <ligand>
        <name>ATP</name>
        <dbReference type="ChEBI" id="CHEBI:30616"/>
    </ligand>
</feature>